<protein>
    <submittedName>
        <fullName evidence="1">Uncharacterized protein</fullName>
    </submittedName>
</protein>
<evidence type="ECO:0000313" key="2">
    <source>
        <dbReference type="Proteomes" id="UP000094527"/>
    </source>
</evidence>
<sequence length="137" mass="16040">LVYGGTVRFSTTEAREILIIAESQLIQVFQDAESNQRILTTFLSARIIKDIESSPLRRAYNEFSCATWAREFFHLLACRHDVVSALNQLINLDDSNLKNYQMKIHHIFKNLILPKNWKSRCKLEKSLFTCEMNHENH</sequence>
<reference evidence="1 2" key="1">
    <citation type="journal article" date="2016" name="Genome Biol. Evol.">
        <title>Gene Family Evolution Reflects Adaptation to Soil Environmental Stressors in the Genome of the Collembolan Orchesella cincta.</title>
        <authorList>
            <person name="Faddeeva-Vakhrusheva A."/>
            <person name="Derks M.F."/>
            <person name="Anvar S.Y."/>
            <person name="Agamennone V."/>
            <person name="Suring W."/>
            <person name="Smit S."/>
            <person name="van Straalen N.M."/>
            <person name="Roelofs D."/>
        </authorList>
    </citation>
    <scope>NUCLEOTIDE SEQUENCE [LARGE SCALE GENOMIC DNA]</scope>
    <source>
        <tissue evidence="1">Mixed pool</tissue>
    </source>
</reference>
<feature type="non-terminal residue" evidence="1">
    <location>
        <position position="1"/>
    </location>
</feature>
<organism evidence="1 2">
    <name type="scientific">Orchesella cincta</name>
    <name type="common">Springtail</name>
    <name type="synonym">Podura cincta</name>
    <dbReference type="NCBI Taxonomy" id="48709"/>
    <lineage>
        <taxon>Eukaryota</taxon>
        <taxon>Metazoa</taxon>
        <taxon>Ecdysozoa</taxon>
        <taxon>Arthropoda</taxon>
        <taxon>Hexapoda</taxon>
        <taxon>Collembola</taxon>
        <taxon>Entomobryomorpha</taxon>
        <taxon>Entomobryoidea</taxon>
        <taxon>Orchesellidae</taxon>
        <taxon>Orchesellinae</taxon>
        <taxon>Orchesella</taxon>
    </lineage>
</organism>
<keyword evidence="2" id="KW-1185">Reference proteome</keyword>
<comment type="caution">
    <text evidence="1">The sequence shown here is derived from an EMBL/GenBank/DDBJ whole genome shotgun (WGS) entry which is preliminary data.</text>
</comment>
<proteinExistence type="predicted"/>
<dbReference type="Proteomes" id="UP000094527">
    <property type="component" value="Unassembled WGS sequence"/>
</dbReference>
<evidence type="ECO:0000313" key="1">
    <source>
        <dbReference type="EMBL" id="ODM86912.1"/>
    </source>
</evidence>
<gene>
    <name evidence="1" type="ORF">Ocin01_19770</name>
</gene>
<dbReference type="AlphaFoldDB" id="A0A1D2M1U2"/>
<dbReference type="EMBL" id="LJIJ01006797">
    <property type="protein sequence ID" value="ODM86912.1"/>
    <property type="molecule type" value="Genomic_DNA"/>
</dbReference>
<name>A0A1D2M1U2_ORCCI</name>
<feature type="non-terminal residue" evidence="1">
    <location>
        <position position="137"/>
    </location>
</feature>
<accession>A0A1D2M1U2</accession>